<sequence length="78" mass="8482">MMEGWSLLPMMAQLRCGILSGKSLYAISEDIEVDCFVSCGPLWIQTASTQGQMTSVCTDGSLPCRNILGLLKARKVLN</sequence>
<proteinExistence type="predicted"/>
<name>A0A7J7RXI7_RHIFE</name>
<protein>
    <submittedName>
        <fullName evidence="1">Gem nuclear organelle associated protein 5</fullName>
    </submittedName>
</protein>
<dbReference type="EMBL" id="JACAGC010000024">
    <property type="protein sequence ID" value="KAF6280707.1"/>
    <property type="molecule type" value="Genomic_DNA"/>
</dbReference>
<dbReference type="Proteomes" id="UP000585614">
    <property type="component" value="Unassembled WGS sequence"/>
</dbReference>
<reference evidence="1 2" key="1">
    <citation type="journal article" date="2020" name="Nature">
        <title>Six reference-quality genomes reveal evolution of bat adaptations.</title>
        <authorList>
            <person name="Jebb D."/>
            <person name="Huang Z."/>
            <person name="Pippel M."/>
            <person name="Hughes G.M."/>
            <person name="Lavrichenko K."/>
            <person name="Devanna P."/>
            <person name="Winkler S."/>
            <person name="Jermiin L.S."/>
            <person name="Skirmuntt E.C."/>
            <person name="Katzourakis A."/>
            <person name="Burkitt-Gray L."/>
            <person name="Ray D.A."/>
            <person name="Sullivan K.A.M."/>
            <person name="Roscito J.G."/>
            <person name="Kirilenko B.M."/>
            <person name="Davalos L.M."/>
            <person name="Corthals A.P."/>
            <person name="Power M.L."/>
            <person name="Jones G."/>
            <person name="Ransome R.D."/>
            <person name="Dechmann D.K.N."/>
            <person name="Locatelli A.G."/>
            <person name="Puechmaille S.J."/>
            <person name="Fedrigo O."/>
            <person name="Jarvis E.D."/>
            <person name="Hiller M."/>
            <person name="Vernes S.C."/>
            <person name="Myers E.W."/>
            <person name="Teeling E.C."/>
        </authorList>
    </citation>
    <scope>NUCLEOTIDE SEQUENCE [LARGE SCALE GENOMIC DNA]</scope>
    <source>
        <strain evidence="1">MRhiFer1</strain>
        <tissue evidence="1">Lung</tissue>
    </source>
</reference>
<accession>A0A7J7RXI7</accession>
<organism evidence="1 2">
    <name type="scientific">Rhinolophus ferrumequinum</name>
    <name type="common">Greater horseshoe bat</name>
    <dbReference type="NCBI Taxonomy" id="59479"/>
    <lineage>
        <taxon>Eukaryota</taxon>
        <taxon>Metazoa</taxon>
        <taxon>Chordata</taxon>
        <taxon>Craniata</taxon>
        <taxon>Vertebrata</taxon>
        <taxon>Euteleostomi</taxon>
        <taxon>Mammalia</taxon>
        <taxon>Eutheria</taxon>
        <taxon>Laurasiatheria</taxon>
        <taxon>Chiroptera</taxon>
        <taxon>Yinpterochiroptera</taxon>
        <taxon>Rhinolophoidea</taxon>
        <taxon>Rhinolophidae</taxon>
        <taxon>Rhinolophinae</taxon>
        <taxon>Rhinolophus</taxon>
    </lineage>
</organism>
<evidence type="ECO:0000313" key="2">
    <source>
        <dbReference type="Proteomes" id="UP000585614"/>
    </source>
</evidence>
<comment type="caution">
    <text evidence="1">The sequence shown here is derived from an EMBL/GenBank/DDBJ whole genome shotgun (WGS) entry which is preliminary data.</text>
</comment>
<evidence type="ECO:0000313" key="1">
    <source>
        <dbReference type="EMBL" id="KAF6280707.1"/>
    </source>
</evidence>
<dbReference type="AlphaFoldDB" id="A0A7J7RXI7"/>
<gene>
    <name evidence="1" type="ORF">mRhiFer1_005615</name>
</gene>